<evidence type="ECO:0000313" key="5">
    <source>
        <dbReference type="EMBL" id="KFN10739.1"/>
    </source>
</evidence>
<dbReference type="Gene3D" id="1.10.260.40">
    <property type="entry name" value="lambda repressor-like DNA-binding domains"/>
    <property type="match status" value="1"/>
</dbReference>
<keyword evidence="2" id="KW-0238">DNA-binding</keyword>
<dbReference type="PANTHER" id="PTHR30146:SF109">
    <property type="entry name" value="HTH-TYPE TRANSCRIPTIONAL REGULATOR GALS"/>
    <property type="match status" value="1"/>
</dbReference>
<dbReference type="InterPro" id="IPR025997">
    <property type="entry name" value="SBP_2_dom"/>
</dbReference>
<name>A0A090ZHC5_PAEMA</name>
<comment type="caution">
    <text evidence="5">The sequence shown here is derived from an EMBL/GenBank/DDBJ whole genome shotgun (WGS) entry which is preliminary data.</text>
</comment>
<dbReference type="Proteomes" id="UP000029278">
    <property type="component" value="Unassembled WGS sequence"/>
</dbReference>
<keyword evidence="3" id="KW-0804">Transcription</keyword>
<dbReference type="Pfam" id="PF00356">
    <property type="entry name" value="LacI"/>
    <property type="match status" value="1"/>
</dbReference>
<protein>
    <submittedName>
        <fullName evidence="5">Helix-turn-helix family protein</fullName>
    </submittedName>
</protein>
<evidence type="ECO:0000256" key="3">
    <source>
        <dbReference type="ARBA" id="ARBA00023163"/>
    </source>
</evidence>
<dbReference type="Gene3D" id="3.40.50.2300">
    <property type="match status" value="4"/>
</dbReference>
<evidence type="ECO:0000313" key="6">
    <source>
        <dbReference type="Proteomes" id="UP000029278"/>
    </source>
</evidence>
<dbReference type="AlphaFoldDB" id="A0A090ZHC5"/>
<proteinExistence type="predicted"/>
<dbReference type="STRING" id="44252.DJ90_4031"/>
<dbReference type="PANTHER" id="PTHR30146">
    <property type="entry name" value="LACI-RELATED TRANSCRIPTIONAL REPRESSOR"/>
    <property type="match status" value="1"/>
</dbReference>
<dbReference type="RefSeq" id="WP_227872745.1">
    <property type="nucleotide sequence ID" value="NZ_BGML01000003.1"/>
</dbReference>
<feature type="domain" description="HTH lacI-type" evidence="4">
    <location>
        <begin position="5"/>
        <end position="48"/>
    </location>
</feature>
<gene>
    <name evidence="5" type="ORF">DJ90_4031</name>
</gene>
<dbReference type="Pfam" id="PF13377">
    <property type="entry name" value="Peripla_BP_3"/>
    <property type="match status" value="1"/>
</dbReference>
<dbReference type="InterPro" id="IPR000843">
    <property type="entry name" value="HTH_LacI"/>
</dbReference>
<dbReference type="InterPro" id="IPR010982">
    <property type="entry name" value="Lambda_DNA-bd_dom_sf"/>
</dbReference>
<reference evidence="5 6" key="1">
    <citation type="submission" date="2014-04" db="EMBL/GenBank/DDBJ databases">
        <authorList>
            <person name="Bishop-Lilly K.A."/>
            <person name="Broomall S.M."/>
            <person name="Chain P.S."/>
            <person name="Chertkov O."/>
            <person name="Coyne S.R."/>
            <person name="Daligault H.E."/>
            <person name="Davenport K.W."/>
            <person name="Erkkila T."/>
            <person name="Frey K.G."/>
            <person name="Gibbons H.S."/>
            <person name="Gu W."/>
            <person name="Jaissle J."/>
            <person name="Johnson S.L."/>
            <person name="Koroleva G.I."/>
            <person name="Ladner J.T."/>
            <person name="Lo C.-C."/>
            <person name="Minogue T.D."/>
            <person name="Munk C."/>
            <person name="Palacios G.F."/>
            <person name="Redden C.L."/>
            <person name="Rosenzweig C.N."/>
            <person name="Scholz M.B."/>
            <person name="Teshima H."/>
            <person name="Xu Y."/>
        </authorList>
    </citation>
    <scope>NUCLEOTIDE SEQUENCE [LARGE SCALE GENOMIC DNA]</scope>
    <source>
        <strain evidence="5 6">8244</strain>
    </source>
</reference>
<dbReference type="SUPFAM" id="SSF47413">
    <property type="entry name" value="lambda repressor-like DNA-binding domains"/>
    <property type="match status" value="1"/>
</dbReference>
<evidence type="ECO:0000256" key="2">
    <source>
        <dbReference type="ARBA" id="ARBA00023125"/>
    </source>
</evidence>
<dbReference type="InterPro" id="IPR046335">
    <property type="entry name" value="LacI/GalR-like_sensor"/>
</dbReference>
<keyword evidence="1" id="KW-0805">Transcription regulation</keyword>
<sequence length="671" mass="75241">MCTLATIKEIAKEAGVSIATVSHVINKTRYVSPELAEKVEDVIKKLGYDKKIAVAGNQFRIGKKSEIALLLPGLSGTLYSQLASAISACITERGYSLTVYFHHDDVTLEKNIITNILNNKRIAGLIIVPASTEAKQFQKLKQQQFPFLFLDRKVRLEGVGSVLADSKEGIYRGCVHLLKSGHEEIALIIEKADFSSVEDRLEGYREALGSYKIPFRKELVIEVEQNRLDDFEKGIKEVWGQHKSPTFVASGNRITLNLLRVMNKLGLEWPADVSVIGFGDEEWSEIINPPLTMLKQDTKQMALEAVSMLLDIMDHGPGEAREIKVPMTFSIQNSTQVIGKGPFGEKPVSPNELTLSKEEVEKLTTGSYKVGISFHYGGTAWTRLYENGIRHVLDQYGISIISITNAGFDPNLQVTQLEGLRMQKPDAIIAIPVDDELTAKKFKNISEETKLIFMSHVPEGMTKDEYSCCVSVNERENGQNAALLLGNYFKNEQNVKIGFIGHGAPFYGTHLRDAVANDTIRSNFRNIEIVDEQYFYQIEKTYDVCKEMIKRHPEIQGLYISWDRPALEAIKALQELKREDVAVFTFDLDTEIATYLAKEEMVKGLSTQRPYDQGIAVGLATAKALLGHDEHKYIGVPPYIVEPKNLLKAWKNIVLEPAPAEIEELILKKFT</sequence>
<dbReference type="PATRIC" id="fig|44252.3.peg.1133"/>
<keyword evidence="6" id="KW-1185">Reference proteome</keyword>
<dbReference type="HOGENOM" id="CLU_393665_0_0_9"/>
<organism evidence="5 6">
    <name type="scientific">Paenibacillus macerans</name>
    <name type="common">Bacillus macerans</name>
    <dbReference type="NCBI Taxonomy" id="44252"/>
    <lineage>
        <taxon>Bacteria</taxon>
        <taxon>Bacillati</taxon>
        <taxon>Bacillota</taxon>
        <taxon>Bacilli</taxon>
        <taxon>Bacillales</taxon>
        <taxon>Paenibacillaceae</taxon>
        <taxon>Paenibacillus</taxon>
    </lineage>
</organism>
<dbReference type="PROSITE" id="PS50932">
    <property type="entry name" value="HTH_LACI_2"/>
    <property type="match status" value="1"/>
</dbReference>
<dbReference type="InterPro" id="IPR028082">
    <property type="entry name" value="Peripla_BP_I"/>
</dbReference>
<evidence type="ECO:0000256" key="1">
    <source>
        <dbReference type="ARBA" id="ARBA00023015"/>
    </source>
</evidence>
<dbReference type="PROSITE" id="PS00356">
    <property type="entry name" value="HTH_LACI_1"/>
    <property type="match status" value="1"/>
</dbReference>
<dbReference type="SMART" id="SM00354">
    <property type="entry name" value="HTH_LACI"/>
    <property type="match status" value="1"/>
</dbReference>
<dbReference type="CDD" id="cd06267">
    <property type="entry name" value="PBP1_LacI_sugar_binding-like"/>
    <property type="match status" value="1"/>
</dbReference>
<dbReference type="CDD" id="cd01392">
    <property type="entry name" value="HTH_LacI"/>
    <property type="match status" value="1"/>
</dbReference>
<dbReference type="GeneID" id="77007052"/>
<dbReference type="GO" id="GO:0003700">
    <property type="term" value="F:DNA-binding transcription factor activity"/>
    <property type="evidence" value="ECO:0007669"/>
    <property type="project" value="TreeGrafter"/>
</dbReference>
<dbReference type="SUPFAM" id="SSF53822">
    <property type="entry name" value="Periplasmic binding protein-like I"/>
    <property type="match status" value="2"/>
</dbReference>
<dbReference type="PRINTS" id="PR00036">
    <property type="entry name" value="HTHLACI"/>
</dbReference>
<evidence type="ECO:0000259" key="4">
    <source>
        <dbReference type="PROSITE" id="PS50932"/>
    </source>
</evidence>
<dbReference type="Pfam" id="PF13407">
    <property type="entry name" value="Peripla_BP_4"/>
    <property type="match status" value="1"/>
</dbReference>
<accession>A0A090ZHC5</accession>
<dbReference type="EMBL" id="JMQA01000017">
    <property type="protein sequence ID" value="KFN10739.1"/>
    <property type="molecule type" value="Genomic_DNA"/>
</dbReference>
<dbReference type="GO" id="GO:0000976">
    <property type="term" value="F:transcription cis-regulatory region binding"/>
    <property type="evidence" value="ECO:0007669"/>
    <property type="project" value="TreeGrafter"/>
</dbReference>
<dbReference type="CDD" id="cd06316">
    <property type="entry name" value="PBP1_ABC_sugar_binding-like"/>
    <property type="match status" value="1"/>
</dbReference>